<accession>A0ABS9HKJ7</accession>
<name>A0ABS9HKJ7_9CORY</name>
<keyword evidence="2" id="KW-1185">Reference proteome</keyword>
<dbReference type="GeneID" id="92726689"/>
<dbReference type="SUPFAM" id="SSF53448">
    <property type="entry name" value="Nucleotide-diphospho-sugar transferases"/>
    <property type="match status" value="1"/>
</dbReference>
<dbReference type="EMBL" id="JAKJKU010000003">
    <property type="protein sequence ID" value="MCF6774314.1"/>
    <property type="molecule type" value="Genomic_DNA"/>
</dbReference>
<sequence length="324" mass="36350">MQQVIYFLGQVVSFFLTLARLIPLRVHNEFDGKPIPQSGPVTISVTTHGPRLNKVWYTLESLARGTVSAPIVLWLDKEDYERPLPERLQRLVDRGLQIRCSDGSFGPHTKYWPLFRERVASARERVASARERVAYDPDSATSARDSEIPDLASEDLLTLRIATADDDIIYPEWWLERLLECADVSPHDVIAYRAHRVCVKKGALAPYARWPAVKSCRASIANMATGVSGVLYPLPFMAFVVDQGDSFRRLAPKADDIWLHACAVRSGTKVRQVFGQQRNFAVVPTTQFNAALVVRNVWMGGNDVQASRVYTDDDIAALKQARAL</sequence>
<dbReference type="InterPro" id="IPR029044">
    <property type="entry name" value="Nucleotide-diphossugar_trans"/>
</dbReference>
<dbReference type="Proteomes" id="UP001200604">
    <property type="component" value="Unassembled WGS sequence"/>
</dbReference>
<comment type="caution">
    <text evidence="1">The sequence shown here is derived from an EMBL/GenBank/DDBJ whole genome shotgun (WGS) entry which is preliminary data.</text>
</comment>
<evidence type="ECO:0000313" key="2">
    <source>
        <dbReference type="Proteomes" id="UP001200604"/>
    </source>
</evidence>
<proteinExistence type="predicted"/>
<evidence type="ECO:0000313" key="1">
    <source>
        <dbReference type="EMBL" id="MCF6774314.1"/>
    </source>
</evidence>
<organism evidence="1 2">
    <name type="scientific">Corynebacterium parakroppenstedtii</name>
    <dbReference type="NCBI Taxonomy" id="2828363"/>
    <lineage>
        <taxon>Bacteria</taxon>
        <taxon>Bacillati</taxon>
        <taxon>Actinomycetota</taxon>
        <taxon>Actinomycetes</taxon>
        <taxon>Mycobacteriales</taxon>
        <taxon>Corynebacteriaceae</taxon>
        <taxon>Corynebacterium</taxon>
    </lineage>
</organism>
<dbReference type="RefSeq" id="WP_082089736.1">
    <property type="nucleotide sequence ID" value="NZ_JAGSOA010000001.1"/>
</dbReference>
<protein>
    <submittedName>
        <fullName evidence="1">Glycosyltransferase</fullName>
    </submittedName>
</protein>
<reference evidence="1 2" key="1">
    <citation type="submission" date="2022-01" db="EMBL/GenBank/DDBJ databases">
        <title>Identification and Characterization of Corynebacterium sp.</title>
        <authorList>
            <person name="Luo Q."/>
            <person name="Qu P."/>
            <person name="Chen Q."/>
        </authorList>
    </citation>
    <scope>NUCLEOTIDE SEQUENCE [LARGE SCALE GENOMIC DNA]</scope>
    <source>
        <strain evidence="1 2">MC-12</strain>
    </source>
</reference>
<gene>
    <name evidence="1" type="ORF">L3H44_07825</name>
</gene>